<reference evidence="2 3" key="1">
    <citation type="submission" date="2023-07" db="EMBL/GenBank/DDBJ databases">
        <title>Sorghum-associated microbial communities from plants grown in Nebraska, USA.</title>
        <authorList>
            <person name="Schachtman D."/>
        </authorList>
    </citation>
    <scope>NUCLEOTIDE SEQUENCE [LARGE SCALE GENOMIC DNA]</scope>
    <source>
        <strain evidence="2 3">BE314</strain>
    </source>
</reference>
<evidence type="ECO:0008006" key="4">
    <source>
        <dbReference type="Google" id="ProtNLM"/>
    </source>
</evidence>
<gene>
    <name evidence="2" type="ORF">J2X20_005809</name>
</gene>
<dbReference type="InterPro" id="IPR022037">
    <property type="entry name" value="DUF3606"/>
</dbReference>
<protein>
    <recommendedName>
        <fullName evidence="4">DUF3606 domain-containing protein</fullName>
    </recommendedName>
</protein>
<dbReference type="Proteomes" id="UP001180453">
    <property type="component" value="Unassembled WGS sequence"/>
</dbReference>
<evidence type="ECO:0000313" key="3">
    <source>
        <dbReference type="Proteomes" id="UP001180453"/>
    </source>
</evidence>
<feature type="compositionally biased region" description="Basic and acidic residues" evidence="1">
    <location>
        <begin position="31"/>
        <end position="42"/>
    </location>
</feature>
<evidence type="ECO:0000256" key="1">
    <source>
        <dbReference type="SAM" id="MobiDB-lite"/>
    </source>
</evidence>
<name>A0ABU1YW84_ROSSA</name>
<keyword evidence="3" id="KW-1185">Reference proteome</keyword>
<accession>A0ABU1YW84</accession>
<dbReference type="EMBL" id="JAVDXU010000008">
    <property type="protein sequence ID" value="MDR7273124.1"/>
    <property type="molecule type" value="Genomic_DNA"/>
</dbReference>
<proteinExistence type="predicted"/>
<sequence length="88" mass="9838">MTYAPLSDIDAGSMVLLWSTPTSKEPIMSDGKSKSGGQDRKRINLNEDYEVRDWAEKFGVTQEELRQAVGRVGDRAEEVERHLKGAKA</sequence>
<evidence type="ECO:0000313" key="2">
    <source>
        <dbReference type="EMBL" id="MDR7273124.1"/>
    </source>
</evidence>
<feature type="region of interest" description="Disordered" evidence="1">
    <location>
        <begin position="21"/>
        <end position="42"/>
    </location>
</feature>
<comment type="caution">
    <text evidence="2">The sequence shown here is derived from an EMBL/GenBank/DDBJ whole genome shotgun (WGS) entry which is preliminary data.</text>
</comment>
<organism evidence="2 3">
    <name type="scientific">Roseateles saccharophilus</name>
    <name type="common">Pseudomonas saccharophila</name>
    <dbReference type="NCBI Taxonomy" id="304"/>
    <lineage>
        <taxon>Bacteria</taxon>
        <taxon>Pseudomonadati</taxon>
        <taxon>Pseudomonadota</taxon>
        <taxon>Betaproteobacteria</taxon>
        <taxon>Burkholderiales</taxon>
        <taxon>Sphaerotilaceae</taxon>
        <taxon>Roseateles</taxon>
    </lineage>
</organism>
<dbReference type="Pfam" id="PF12244">
    <property type="entry name" value="DUF3606"/>
    <property type="match status" value="1"/>
</dbReference>